<sequence>MLEKRQLRAERASSRHGGAAGLCWSGNWVTLMHNHYEDILERIAEPPTWFDDYGVPRFADFSPRRLSNIYAREAALAEVTCQGCGRMFKVALTDVFPPKQLSLSDAIRLRQVQYGDPPNVNCCAAGPTMTSVMHRILQYWSRDYEVGTDWQRDPKLEGEVLEPPLDQPDTVARALAAVGSGKRSILVMCTSHRNRYDLAGRITAAMANDGRVLVAFHESYPVVAWKMLEGLVPAASMGHWKDGRTVTLAEFARVKDIQLATIDSIIILAGPRPVSISTLTPVGLARKEARQKVWSDVATQFATEACNKVQIEFALAHSICMIANPDLVIDGAQSK</sequence>
<evidence type="ECO:0000313" key="2">
    <source>
        <dbReference type="Proteomes" id="UP000001399"/>
    </source>
</evidence>
<dbReference type="AlphaFoldDB" id="E3HZG5"/>
<organism evidence="1 2">
    <name type="scientific">Rhodomicrobium vannielii (strain ATCC 17100 / DSM 162 / LMG 4299 / NCIMB 10020 / ATH 3.1.1)</name>
    <dbReference type="NCBI Taxonomy" id="648757"/>
    <lineage>
        <taxon>Bacteria</taxon>
        <taxon>Pseudomonadati</taxon>
        <taxon>Pseudomonadota</taxon>
        <taxon>Alphaproteobacteria</taxon>
        <taxon>Hyphomicrobiales</taxon>
        <taxon>Hyphomicrobiaceae</taxon>
        <taxon>Rhodomicrobium</taxon>
    </lineage>
</organism>
<accession>E3HZG5</accession>
<proteinExistence type="predicted"/>
<gene>
    <name evidence="1" type="ordered locus">Rvan_1753</name>
</gene>
<dbReference type="EMBL" id="CP002292">
    <property type="protein sequence ID" value="ADP71000.1"/>
    <property type="molecule type" value="Genomic_DNA"/>
</dbReference>
<name>E3HZG5_RHOVT</name>
<dbReference type="eggNOG" id="ENOG50333HR">
    <property type="taxonomic scope" value="Bacteria"/>
</dbReference>
<dbReference type="KEGG" id="rva:Rvan_1753"/>
<dbReference type="Proteomes" id="UP000001399">
    <property type="component" value="Chromosome"/>
</dbReference>
<keyword evidence="2" id="KW-1185">Reference proteome</keyword>
<reference evidence="2" key="1">
    <citation type="journal article" date="2011" name="J. Bacteriol.">
        <title>Genome sequences of eight morphologically diverse alphaproteobacteria.</title>
        <authorList>
            <consortium name="US DOE Joint Genome Institute"/>
            <person name="Brown P.J."/>
            <person name="Kysela D.T."/>
            <person name="Buechlein A."/>
            <person name="Hemmerich C."/>
            <person name="Brun Y.V."/>
        </authorList>
    </citation>
    <scope>NUCLEOTIDE SEQUENCE [LARGE SCALE GENOMIC DNA]</scope>
    <source>
        <strain evidence="2">ATCC 17100 / ATH 3.1.1 / DSM 162 / LMG 4299</strain>
    </source>
</reference>
<evidence type="ECO:0000313" key="1">
    <source>
        <dbReference type="EMBL" id="ADP71000.1"/>
    </source>
</evidence>
<dbReference type="HOGENOM" id="CLU_828685_0_0_5"/>
<protein>
    <submittedName>
        <fullName evidence="1">Uncharacterized protein</fullName>
    </submittedName>
</protein>